<feature type="signal peptide" evidence="1">
    <location>
        <begin position="1"/>
        <end position="28"/>
    </location>
</feature>
<evidence type="ECO:0000313" key="3">
    <source>
        <dbReference type="Proteomes" id="UP001153069"/>
    </source>
</evidence>
<comment type="caution">
    <text evidence="2">The sequence shown here is derived from an EMBL/GenBank/DDBJ whole genome shotgun (WGS) entry which is preliminary data.</text>
</comment>
<keyword evidence="3" id="KW-1185">Reference proteome</keyword>
<proteinExistence type="predicted"/>
<organism evidence="2 3">
    <name type="scientific">Seminavis robusta</name>
    <dbReference type="NCBI Taxonomy" id="568900"/>
    <lineage>
        <taxon>Eukaryota</taxon>
        <taxon>Sar</taxon>
        <taxon>Stramenopiles</taxon>
        <taxon>Ochrophyta</taxon>
        <taxon>Bacillariophyta</taxon>
        <taxon>Bacillariophyceae</taxon>
        <taxon>Bacillariophycidae</taxon>
        <taxon>Naviculales</taxon>
        <taxon>Naviculaceae</taxon>
        <taxon>Seminavis</taxon>
    </lineage>
</organism>
<name>A0A9N8DHC5_9STRA</name>
<sequence>MMTVRRSTTSSTTFAWIVSICMVGVSHAQYMNCTPCDIPLSEEAGAKVIGAMNCSDWEYDAMLDSKDSEICHLNRVAGVAFCGCEVPDHVTETCDLCPNGSVDVNLDRELPDVPGVTCADILNVPKVDGDQSCSLLQAKYAFWCDCPKVVPTCTLCPTGAFPPKPDKGLPFDRNLYCGDIATEFLVSTPKQCQELKSDIPVDLASYCECPGTTPPETCSLCPDGYFVNEYVVVENDLTCADIHQIARFSTNETVCEIMEDVHGKCCSVDEGWTAADGNDTPAESSSSNVVRWSSVLQIMILGSSLMLSLRVL</sequence>
<feature type="chain" id="PRO_5040367463" evidence="1">
    <location>
        <begin position="29"/>
        <end position="312"/>
    </location>
</feature>
<dbReference type="EMBL" id="CAICTM010000142">
    <property type="protein sequence ID" value="CAB9502689.1"/>
    <property type="molecule type" value="Genomic_DNA"/>
</dbReference>
<dbReference type="AlphaFoldDB" id="A0A9N8DHC5"/>
<keyword evidence="1" id="KW-0732">Signal</keyword>
<protein>
    <submittedName>
        <fullName evidence="2">Uncharacterized protein</fullName>
    </submittedName>
</protein>
<accession>A0A9N8DHC5</accession>
<evidence type="ECO:0000313" key="2">
    <source>
        <dbReference type="EMBL" id="CAB9502689.1"/>
    </source>
</evidence>
<dbReference type="Proteomes" id="UP001153069">
    <property type="component" value="Unassembled WGS sequence"/>
</dbReference>
<evidence type="ECO:0000256" key="1">
    <source>
        <dbReference type="SAM" id="SignalP"/>
    </source>
</evidence>
<reference evidence="2" key="1">
    <citation type="submission" date="2020-06" db="EMBL/GenBank/DDBJ databases">
        <authorList>
            <consortium name="Plant Systems Biology data submission"/>
        </authorList>
    </citation>
    <scope>NUCLEOTIDE SEQUENCE</scope>
    <source>
        <strain evidence="2">D6</strain>
    </source>
</reference>
<gene>
    <name evidence="2" type="ORF">SEMRO_143_G066630.1</name>
</gene>